<name>A0A563DU99_9MICO</name>
<dbReference type="GO" id="GO:0005886">
    <property type="term" value="C:plasma membrane"/>
    <property type="evidence" value="ECO:0007669"/>
    <property type="project" value="UniProtKB-SubCell"/>
</dbReference>
<dbReference type="Proteomes" id="UP000320244">
    <property type="component" value="Unassembled WGS sequence"/>
</dbReference>
<evidence type="ECO:0000256" key="1">
    <source>
        <dbReference type="ARBA" id="ARBA00004651"/>
    </source>
</evidence>
<gene>
    <name evidence="10" type="ORF">FGL98_19810</name>
</gene>
<accession>A0A563DU99</accession>
<feature type="transmembrane region" description="Helical" evidence="9">
    <location>
        <begin position="135"/>
        <end position="154"/>
    </location>
</feature>
<dbReference type="PANTHER" id="PTHR31686:SF1">
    <property type="entry name" value="SULFITE EFFLUX PUMP SSU1"/>
    <property type="match status" value="1"/>
</dbReference>
<feature type="transmembrane region" description="Helical" evidence="9">
    <location>
        <begin position="202"/>
        <end position="220"/>
    </location>
</feature>
<keyword evidence="5 9" id="KW-0812">Transmembrane</keyword>
<sequence>MIKRLDLPPDVFAVVMATGIVAIAARDHRYNAIDDSLTAVAVLAFIVLSFAAAWHLLRAPVQAVRQARSPEVAMSSFAFVAACAVLAARLTGQHVVTQILGGAAVLGWLVLAPLATSDVRSRPIRGLRQNAHGGWLLPSVATAGLAITAAGLAAQHRWGGWIVLAVIAWLLAILLYATIAGLIVSRAISQRVHPAQVTPDSWILMGALGIAALAGAKILHDLSTTGQYEWMTSIARPLTLIAWVLASAWIPVLLYAEMWSVDHRRGAMRFGKAWWSAVFPLGMYATATQATATALDLPALHTVSLVLFWNAFAVWVLVAVGLVRWSFTTLTDSTQTDTGPISQRGTAARRTP</sequence>
<feature type="transmembrane region" description="Helical" evidence="9">
    <location>
        <begin position="307"/>
        <end position="327"/>
    </location>
</feature>
<dbReference type="Gene3D" id="1.50.10.150">
    <property type="entry name" value="Voltage-dependent anion channel"/>
    <property type="match status" value="1"/>
</dbReference>
<feature type="transmembrane region" description="Helical" evidence="9">
    <location>
        <begin position="37"/>
        <end position="57"/>
    </location>
</feature>
<protein>
    <submittedName>
        <fullName evidence="10">C4-dicarboxylate ABC transporter</fullName>
    </submittedName>
</protein>
<keyword evidence="4" id="KW-1003">Cell membrane</keyword>
<evidence type="ECO:0000313" key="11">
    <source>
        <dbReference type="Proteomes" id="UP000320244"/>
    </source>
</evidence>
<feature type="transmembrane region" description="Helical" evidence="9">
    <location>
        <begin position="7"/>
        <end position="25"/>
    </location>
</feature>
<dbReference type="OrthoDB" id="958273at2"/>
<feature type="transmembrane region" description="Helical" evidence="9">
    <location>
        <begin position="273"/>
        <end position="295"/>
    </location>
</feature>
<reference evidence="10 11" key="1">
    <citation type="submission" date="2019-05" db="EMBL/GenBank/DDBJ databases">
        <authorList>
            <person name="Lee S.D."/>
        </authorList>
    </citation>
    <scope>NUCLEOTIDE SEQUENCE [LARGE SCALE GENOMIC DNA]</scope>
    <source>
        <strain evidence="10 11">C5-26</strain>
    </source>
</reference>
<dbReference type="EMBL" id="VCQV01000035">
    <property type="protein sequence ID" value="TWP33828.1"/>
    <property type="molecule type" value="Genomic_DNA"/>
</dbReference>
<evidence type="ECO:0000256" key="5">
    <source>
        <dbReference type="ARBA" id="ARBA00022692"/>
    </source>
</evidence>
<keyword evidence="11" id="KW-1185">Reference proteome</keyword>
<feature type="transmembrane region" description="Helical" evidence="9">
    <location>
        <begin position="160"/>
        <end position="182"/>
    </location>
</feature>
<feature type="transmembrane region" description="Helical" evidence="9">
    <location>
        <begin position="69"/>
        <end position="89"/>
    </location>
</feature>
<evidence type="ECO:0000256" key="7">
    <source>
        <dbReference type="ARBA" id="ARBA00023136"/>
    </source>
</evidence>
<keyword evidence="6 9" id="KW-1133">Transmembrane helix</keyword>
<organism evidence="10 11">
    <name type="scientific">Leekyejoonella antrihumi</name>
    <dbReference type="NCBI Taxonomy" id="1660198"/>
    <lineage>
        <taxon>Bacteria</taxon>
        <taxon>Bacillati</taxon>
        <taxon>Actinomycetota</taxon>
        <taxon>Actinomycetes</taxon>
        <taxon>Micrococcales</taxon>
        <taxon>Dermacoccaceae</taxon>
        <taxon>Leekyejoonella</taxon>
    </lineage>
</organism>
<dbReference type="CDD" id="cd09319">
    <property type="entry name" value="TDT_like_1"/>
    <property type="match status" value="1"/>
</dbReference>
<feature type="transmembrane region" description="Helical" evidence="9">
    <location>
        <begin position="95"/>
        <end position="114"/>
    </location>
</feature>
<evidence type="ECO:0000256" key="9">
    <source>
        <dbReference type="SAM" id="Phobius"/>
    </source>
</evidence>
<feature type="transmembrane region" description="Helical" evidence="9">
    <location>
        <begin position="240"/>
        <end position="261"/>
    </location>
</feature>
<dbReference type="InterPro" id="IPR051629">
    <property type="entry name" value="Sulfite_efflux_TDT"/>
</dbReference>
<keyword evidence="3" id="KW-0813">Transport</keyword>
<dbReference type="GO" id="GO:0000319">
    <property type="term" value="F:sulfite transmembrane transporter activity"/>
    <property type="evidence" value="ECO:0007669"/>
    <property type="project" value="TreeGrafter"/>
</dbReference>
<proteinExistence type="inferred from homology"/>
<dbReference type="InterPro" id="IPR004695">
    <property type="entry name" value="SLAC1/Mae1/Ssu1/TehA"/>
</dbReference>
<feature type="region of interest" description="Disordered" evidence="8">
    <location>
        <begin position="333"/>
        <end position="352"/>
    </location>
</feature>
<evidence type="ECO:0000256" key="2">
    <source>
        <dbReference type="ARBA" id="ARBA00008566"/>
    </source>
</evidence>
<comment type="subcellular location">
    <subcellularLocation>
        <location evidence="1">Cell membrane</location>
        <topology evidence="1">Multi-pass membrane protein</topology>
    </subcellularLocation>
</comment>
<evidence type="ECO:0000256" key="3">
    <source>
        <dbReference type="ARBA" id="ARBA00022448"/>
    </source>
</evidence>
<keyword evidence="7 9" id="KW-0472">Membrane</keyword>
<evidence type="ECO:0000256" key="8">
    <source>
        <dbReference type="SAM" id="MobiDB-lite"/>
    </source>
</evidence>
<evidence type="ECO:0000256" key="6">
    <source>
        <dbReference type="ARBA" id="ARBA00022989"/>
    </source>
</evidence>
<reference evidence="10 11" key="2">
    <citation type="submission" date="2019-08" db="EMBL/GenBank/DDBJ databases">
        <title>Jejuicoccus antrihumi gen. nov., sp. nov., a new member of the family Dermacoccaceae isolated from a cave.</title>
        <authorList>
            <person name="Schumann P."/>
            <person name="Kim I.S."/>
        </authorList>
    </citation>
    <scope>NUCLEOTIDE SEQUENCE [LARGE SCALE GENOMIC DNA]</scope>
    <source>
        <strain evidence="10 11">C5-26</strain>
    </source>
</reference>
<dbReference type="AlphaFoldDB" id="A0A563DU99"/>
<comment type="caution">
    <text evidence="10">The sequence shown here is derived from an EMBL/GenBank/DDBJ whole genome shotgun (WGS) entry which is preliminary data.</text>
</comment>
<dbReference type="InterPro" id="IPR038665">
    <property type="entry name" value="Voltage-dep_anion_channel_sf"/>
</dbReference>
<comment type="similarity">
    <text evidence="2">Belongs to the tellurite-resistance/dicarboxylate transporter (TDT) family.</text>
</comment>
<evidence type="ECO:0000256" key="4">
    <source>
        <dbReference type="ARBA" id="ARBA00022475"/>
    </source>
</evidence>
<dbReference type="RefSeq" id="WP_146319712.1">
    <property type="nucleotide sequence ID" value="NZ_VCQV01000035.1"/>
</dbReference>
<evidence type="ECO:0000313" key="10">
    <source>
        <dbReference type="EMBL" id="TWP33828.1"/>
    </source>
</evidence>
<dbReference type="PANTHER" id="PTHR31686">
    <property type="match status" value="1"/>
</dbReference>
<dbReference type="Pfam" id="PF03595">
    <property type="entry name" value="SLAC1"/>
    <property type="match status" value="1"/>
</dbReference>